<keyword evidence="3" id="KW-0238">DNA-binding</keyword>
<evidence type="ECO:0000259" key="2">
    <source>
        <dbReference type="Pfam" id="PF13309"/>
    </source>
</evidence>
<dbReference type="Pfam" id="PF08348">
    <property type="entry name" value="PAS_6"/>
    <property type="match status" value="1"/>
</dbReference>
<accession>A0A1H6I661</accession>
<reference evidence="3 4" key="1">
    <citation type="submission" date="2016-10" db="EMBL/GenBank/DDBJ databases">
        <authorList>
            <person name="Varghese N."/>
            <person name="Submissions S."/>
        </authorList>
    </citation>
    <scope>NUCLEOTIDE SEQUENCE [LARGE SCALE GENOMIC DNA]</scope>
    <source>
        <strain evidence="3 4">WCP15</strain>
    </source>
</reference>
<sequence length="221" mass="24379">MENRELDLLSRLAKGIAKEFGSKCEVVVHDLESKDPNSTIVAIENGEVSGRKLGDGPSNVVLKALNSDPEQLHDKLAYLTKTEDGKVLRSSTIFYRNEAGKPIAVLGINYDTSLLWAIQDALHDFNNHEDEEPVAATATIPHNVTDLLDELIDESMRITGKPVALMTKEDKVKAIGYLNDAGAFLITKSGQKVCNYFGISKYTLYSYMDEAKSAREGEVKE</sequence>
<name>A0A1H6I661_9ACTN</name>
<dbReference type="PANTHER" id="PTHR35568:SF1">
    <property type="entry name" value="TRANSCRIPTIONAL REGULATOR DAUR"/>
    <property type="match status" value="1"/>
</dbReference>
<dbReference type="InterPro" id="IPR039446">
    <property type="entry name" value="DauR-like"/>
</dbReference>
<dbReference type="PANTHER" id="PTHR35568">
    <property type="entry name" value="TRANSCRIPTIONAL REGULATOR DAUR"/>
    <property type="match status" value="1"/>
</dbReference>
<evidence type="ECO:0000259" key="1">
    <source>
        <dbReference type="Pfam" id="PF08348"/>
    </source>
</evidence>
<gene>
    <name evidence="3" type="ORF">SAMN05216447_102235</name>
</gene>
<organism evidence="3 4">
    <name type="scientific">Parafannyhessea umbonata</name>
    <dbReference type="NCBI Taxonomy" id="604330"/>
    <lineage>
        <taxon>Bacteria</taxon>
        <taxon>Bacillati</taxon>
        <taxon>Actinomycetota</taxon>
        <taxon>Coriobacteriia</taxon>
        <taxon>Coriobacteriales</taxon>
        <taxon>Atopobiaceae</taxon>
        <taxon>Parafannyhessea</taxon>
    </lineage>
</organism>
<comment type="caution">
    <text evidence="3">The sequence shown here is derived from an EMBL/GenBank/DDBJ whole genome shotgun (WGS) entry which is preliminary data.</text>
</comment>
<protein>
    <submittedName>
        <fullName evidence="3">Predicted transcriptional regulator YheO, contains PAS and DNA-binding HTH domains</fullName>
    </submittedName>
</protein>
<dbReference type="GO" id="GO:0003677">
    <property type="term" value="F:DNA binding"/>
    <property type="evidence" value="ECO:0007669"/>
    <property type="project" value="UniProtKB-KW"/>
</dbReference>
<dbReference type="Proteomes" id="UP000199135">
    <property type="component" value="Unassembled WGS sequence"/>
</dbReference>
<proteinExistence type="predicted"/>
<evidence type="ECO:0000313" key="3">
    <source>
        <dbReference type="EMBL" id="SEH44541.1"/>
    </source>
</evidence>
<feature type="domain" description="YheO-like" evidence="1">
    <location>
        <begin position="7"/>
        <end position="119"/>
    </location>
</feature>
<feature type="domain" description="Transcriptional regulator DauR-like HTH" evidence="2">
    <location>
        <begin position="147"/>
        <end position="208"/>
    </location>
</feature>
<dbReference type="InterPro" id="IPR039445">
    <property type="entry name" value="DauR-like_HTH"/>
</dbReference>
<dbReference type="InterPro" id="IPR013559">
    <property type="entry name" value="YheO"/>
</dbReference>
<dbReference type="RefSeq" id="WP_078687111.1">
    <property type="nucleotide sequence ID" value="NZ_FNWT01000002.1"/>
</dbReference>
<evidence type="ECO:0000313" key="4">
    <source>
        <dbReference type="Proteomes" id="UP000199135"/>
    </source>
</evidence>
<dbReference type="Pfam" id="PF13309">
    <property type="entry name" value="HTH_22"/>
    <property type="match status" value="1"/>
</dbReference>
<keyword evidence="4" id="KW-1185">Reference proteome</keyword>
<dbReference type="EMBL" id="FNWT01000002">
    <property type="protein sequence ID" value="SEH44541.1"/>
    <property type="molecule type" value="Genomic_DNA"/>
</dbReference>